<accession>A0ABS1E2P0</accession>
<dbReference type="Gene3D" id="2.60.40.10">
    <property type="entry name" value="Immunoglobulins"/>
    <property type="match status" value="1"/>
</dbReference>
<keyword evidence="3" id="KW-1185">Reference proteome</keyword>
<dbReference type="EMBL" id="NRSH01000021">
    <property type="protein sequence ID" value="MBK1726045.1"/>
    <property type="molecule type" value="Genomic_DNA"/>
</dbReference>
<dbReference type="SUPFAM" id="SSF81296">
    <property type="entry name" value="E set domains"/>
    <property type="match status" value="1"/>
</dbReference>
<sequence length="98" mass="10631">MAGEIRARGSVQDGVADVRALINHPMEVPEPENGKEGHFIQELFAEVNGEEVFHAHWGPGISANPLIEFRCRAAPGDVVRLSFTDNQGQSGSHELELG</sequence>
<gene>
    <name evidence="2" type="primary">soxZ</name>
    <name evidence="2" type="ORF">CKO13_03215</name>
</gene>
<feature type="domain" description="Sulphur oxidation protein SoxZ" evidence="1">
    <location>
        <begin position="10"/>
        <end position="94"/>
    </location>
</feature>
<dbReference type="RefSeq" id="WP_200256761.1">
    <property type="nucleotide sequence ID" value="NZ_NRSH01000021.1"/>
</dbReference>
<dbReference type="NCBIfam" id="TIGR04490">
    <property type="entry name" value="SoxZ_true"/>
    <property type="match status" value="1"/>
</dbReference>
<evidence type="ECO:0000259" key="1">
    <source>
        <dbReference type="Pfam" id="PF08770"/>
    </source>
</evidence>
<dbReference type="InterPro" id="IPR013783">
    <property type="entry name" value="Ig-like_fold"/>
</dbReference>
<comment type="caution">
    <text evidence="2">The sequence shown here is derived from an EMBL/GenBank/DDBJ whole genome shotgun (WGS) entry which is preliminary data.</text>
</comment>
<reference evidence="2 3" key="1">
    <citation type="journal article" date="2020" name="Microorganisms">
        <title>Osmotic Adaptation and Compatible Solute Biosynthesis of Phototrophic Bacteria as Revealed from Genome Analyses.</title>
        <authorList>
            <person name="Imhoff J.F."/>
            <person name="Rahn T."/>
            <person name="Kunzel S."/>
            <person name="Keller A."/>
            <person name="Neulinger S.C."/>
        </authorList>
    </citation>
    <scope>NUCLEOTIDE SEQUENCE [LARGE SCALE GENOMIC DNA]</scope>
    <source>
        <strain evidence="2 3">DSM 15116</strain>
    </source>
</reference>
<dbReference type="InterPro" id="IPR030995">
    <property type="entry name" value="SoxZ"/>
</dbReference>
<dbReference type="InterPro" id="IPR014756">
    <property type="entry name" value="Ig_E-set"/>
</dbReference>
<organism evidence="2 3">
    <name type="scientific">Halorhodospira neutriphila</name>
    <dbReference type="NCBI Taxonomy" id="168379"/>
    <lineage>
        <taxon>Bacteria</taxon>
        <taxon>Pseudomonadati</taxon>
        <taxon>Pseudomonadota</taxon>
        <taxon>Gammaproteobacteria</taxon>
        <taxon>Chromatiales</taxon>
        <taxon>Ectothiorhodospiraceae</taxon>
        <taxon>Halorhodospira</taxon>
    </lineage>
</organism>
<dbReference type="InterPro" id="IPR014880">
    <property type="entry name" value="SoxZ_dom"/>
</dbReference>
<dbReference type="Proteomes" id="UP000738126">
    <property type="component" value="Unassembled WGS sequence"/>
</dbReference>
<name>A0ABS1E2P0_9GAMM</name>
<dbReference type="Pfam" id="PF08770">
    <property type="entry name" value="SoxZ"/>
    <property type="match status" value="1"/>
</dbReference>
<protein>
    <submittedName>
        <fullName evidence="2">Thiosulfate oxidation carrier complex protein SoxZ</fullName>
    </submittedName>
</protein>
<evidence type="ECO:0000313" key="3">
    <source>
        <dbReference type="Proteomes" id="UP000738126"/>
    </source>
</evidence>
<evidence type="ECO:0000313" key="2">
    <source>
        <dbReference type="EMBL" id="MBK1726045.1"/>
    </source>
</evidence>
<proteinExistence type="predicted"/>